<protein>
    <submittedName>
        <fullName evidence="1">Uncharacterized protein</fullName>
    </submittedName>
</protein>
<organism evidence="1 2">
    <name type="scientific">Streptomyces piniterrae</name>
    <dbReference type="NCBI Taxonomy" id="2571125"/>
    <lineage>
        <taxon>Bacteria</taxon>
        <taxon>Bacillati</taxon>
        <taxon>Actinomycetota</taxon>
        <taxon>Actinomycetes</taxon>
        <taxon>Kitasatosporales</taxon>
        <taxon>Streptomycetaceae</taxon>
        <taxon>Streptomyces</taxon>
    </lineage>
</organism>
<evidence type="ECO:0000313" key="1">
    <source>
        <dbReference type="EMBL" id="TJZ55702.1"/>
    </source>
</evidence>
<reference evidence="1 2" key="1">
    <citation type="submission" date="2019-04" db="EMBL/GenBank/DDBJ databases">
        <title>Streptomyces piniterrae sp. nov., a heliquinomycin-producing actinomycete isolated from rhizosphere soil of Pinus yunnanensis.</title>
        <authorList>
            <person name="Zhuang X."/>
            <person name="Zhao J."/>
        </authorList>
    </citation>
    <scope>NUCLEOTIDE SEQUENCE [LARGE SCALE GENOMIC DNA]</scope>
    <source>
        <strain evidence="2">jys28</strain>
    </source>
</reference>
<accession>A0A4U0NP97</accession>
<dbReference type="RefSeq" id="WP_136739513.1">
    <property type="nucleotide sequence ID" value="NZ_SUMB01000003.1"/>
</dbReference>
<sequence>MTTETRTAVQAAADAYRDPQLALTDAEMTFPEPRLGDTAEGDIRINFGPVGIRTAARPARILKAVRS</sequence>
<dbReference type="EMBL" id="SUMB01000003">
    <property type="protein sequence ID" value="TJZ55702.1"/>
    <property type="molecule type" value="Genomic_DNA"/>
</dbReference>
<name>A0A4U0NP97_9ACTN</name>
<keyword evidence="2" id="KW-1185">Reference proteome</keyword>
<evidence type="ECO:0000313" key="2">
    <source>
        <dbReference type="Proteomes" id="UP000308697"/>
    </source>
</evidence>
<proteinExistence type="predicted"/>
<dbReference type="AlphaFoldDB" id="A0A4U0NP97"/>
<dbReference type="OrthoDB" id="9960963at2"/>
<dbReference type="Proteomes" id="UP000308697">
    <property type="component" value="Unassembled WGS sequence"/>
</dbReference>
<gene>
    <name evidence="1" type="ORF">FCH28_10300</name>
</gene>
<comment type="caution">
    <text evidence="1">The sequence shown here is derived from an EMBL/GenBank/DDBJ whole genome shotgun (WGS) entry which is preliminary data.</text>
</comment>